<accession>A0A6A6SWX2</accession>
<dbReference type="Proteomes" id="UP000799324">
    <property type="component" value="Unassembled WGS sequence"/>
</dbReference>
<dbReference type="AlphaFoldDB" id="A0A6A6SWX2"/>
<dbReference type="OrthoDB" id="3734019at2759"/>
<reference evidence="5" key="1">
    <citation type="journal article" date="2020" name="Stud. Mycol.">
        <title>101 Dothideomycetes genomes: a test case for predicting lifestyles and emergence of pathogens.</title>
        <authorList>
            <person name="Haridas S."/>
            <person name="Albert R."/>
            <person name="Binder M."/>
            <person name="Bloem J."/>
            <person name="Labutti K."/>
            <person name="Salamov A."/>
            <person name="Andreopoulos B."/>
            <person name="Baker S."/>
            <person name="Barry K."/>
            <person name="Bills G."/>
            <person name="Bluhm B."/>
            <person name="Cannon C."/>
            <person name="Castanera R."/>
            <person name="Culley D."/>
            <person name="Daum C."/>
            <person name="Ezra D."/>
            <person name="Gonzalez J."/>
            <person name="Henrissat B."/>
            <person name="Kuo A."/>
            <person name="Liang C."/>
            <person name="Lipzen A."/>
            <person name="Lutzoni F."/>
            <person name="Magnuson J."/>
            <person name="Mondo S."/>
            <person name="Nolan M."/>
            <person name="Ohm R."/>
            <person name="Pangilinan J."/>
            <person name="Park H.-J."/>
            <person name="Ramirez L."/>
            <person name="Alfaro M."/>
            <person name="Sun H."/>
            <person name="Tritt A."/>
            <person name="Yoshinaga Y."/>
            <person name="Zwiers L.-H."/>
            <person name="Turgeon B."/>
            <person name="Goodwin S."/>
            <person name="Spatafora J."/>
            <person name="Crous P."/>
            <person name="Grigoriev I."/>
        </authorList>
    </citation>
    <scope>NUCLEOTIDE SEQUENCE</scope>
    <source>
        <strain evidence="5">CBS 122681</strain>
    </source>
</reference>
<dbReference type="Gene3D" id="3.30.60.90">
    <property type="match status" value="1"/>
</dbReference>
<dbReference type="SUPFAM" id="SSF57850">
    <property type="entry name" value="RING/U-box"/>
    <property type="match status" value="1"/>
</dbReference>
<protein>
    <recommendedName>
        <fullName evidence="7">ZZ-type domain-containing protein</fullName>
    </recommendedName>
</protein>
<evidence type="ECO:0000256" key="2">
    <source>
        <dbReference type="ARBA" id="ARBA00022771"/>
    </source>
</evidence>
<evidence type="ECO:0000256" key="3">
    <source>
        <dbReference type="ARBA" id="ARBA00022833"/>
    </source>
</evidence>
<dbReference type="InterPro" id="IPR043145">
    <property type="entry name" value="Znf_ZZ_sf"/>
</dbReference>
<proteinExistence type="predicted"/>
<evidence type="ECO:0000313" key="6">
    <source>
        <dbReference type="Proteomes" id="UP000799324"/>
    </source>
</evidence>
<feature type="region of interest" description="Disordered" evidence="4">
    <location>
        <begin position="1"/>
        <end position="21"/>
    </location>
</feature>
<dbReference type="GO" id="GO:0008270">
    <property type="term" value="F:zinc ion binding"/>
    <property type="evidence" value="ECO:0007669"/>
    <property type="project" value="UniProtKB-KW"/>
</dbReference>
<evidence type="ECO:0000256" key="4">
    <source>
        <dbReference type="SAM" id="MobiDB-lite"/>
    </source>
</evidence>
<keyword evidence="2" id="KW-0863">Zinc-finger</keyword>
<name>A0A6A6SWX2_9PLEO</name>
<keyword evidence="3" id="KW-0862">Zinc</keyword>
<keyword evidence="1" id="KW-0479">Metal-binding</keyword>
<sequence>MGSTDGEVIRNTAKDTRTSALPPLNSAIPPYMTEIIDACCSTEPNDRPPAWRILEMFPPEETYAEPKSITRYWKQPTKPEDCRELMRRQIYCNFCRDRTSKHYFYCSICSIGDFDICPRCFEKGRHCFDTNHYLREIKNYGEAQTFYTNVKDTGLRELLVAD</sequence>
<organism evidence="5 6">
    <name type="scientific">Lophiostoma macrostomum CBS 122681</name>
    <dbReference type="NCBI Taxonomy" id="1314788"/>
    <lineage>
        <taxon>Eukaryota</taxon>
        <taxon>Fungi</taxon>
        <taxon>Dikarya</taxon>
        <taxon>Ascomycota</taxon>
        <taxon>Pezizomycotina</taxon>
        <taxon>Dothideomycetes</taxon>
        <taxon>Pleosporomycetidae</taxon>
        <taxon>Pleosporales</taxon>
        <taxon>Lophiostomataceae</taxon>
        <taxon>Lophiostoma</taxon>
    </lineage>
</organism>
<gene>
    <name evidence="5" type="ORF">K491DRAFT_66140</name>
</gene>
<dbReference type="EMBL" id="MU004409">
    <property type="protein sequence ID" value="KAF2652102.1"/>
    <property type="molecule type" value="Genomic_DNA"/>
</dbReference>
<evidence type="ECO:0000313" key="5">
    <source>
        <dbReference type="EMBL" id="KAF2652102.1"/>
    </source>
</evidence>
<evidence type="ECO:0008006" key="7">
    <source>
        <dbReference type="Google" id="ProtNLM"/>
    </source>
</evidence>
<evidence type="ECO:0000256" key="1">
    <source>
        <dbReference type="ARBA" id="ARBA00022723"/>
    </source>
</evidence>
<keyword evidence="6" id="KW-1185">Reference proteome</keyword>